<keyword evidence="11 21" id="KW-0067">ATP-binding</keyword>
<evidence type="ECO:0000256" key="21">
    <source>
        <dbReference type="RuleBase" id="RU362081"/>
    </source>
</evidence>
<keyword evidence="13" id="KW-1278">Translocase</keyword>
<keyword evidence="7 21" id="KW-0479">Metal-binding</keyword>
<evidence type="ECO:0000256" key="11">
    <source>
        <dbReference type="ARBA" id="ARBA00022840"/>
    </source>
</evidence>
<keyword evidence="10" id="KW-0187">Copper transport</keyword>
<evidence type="ECO:0000256" key="13">
    <source>
        <dbReference type="ARBA" id="ARBA00022967"/>
    </source>
</evidence>
<dbReference type="InterPro" id="IPR018303">
    <property type="entry name" value="ATPase_P-typ_P_site"/>
</dbReference>
<dbReference type="Gene3D" id="3.40.50.1000">
    <property type="entry name" value="HAD superfamily/HAD-like"/>
    <property type="match status" value="1"/>
</dbReference>
<keyword evidence="8" id="KW-0677">Repeat</keyword>
<comment type="catalytic activity">
    <reaction evidence="20">
        <text>Cu(+)(in) + ATP + H2O = Cu(+)(out) + ADP + phosphate + H(+)</text>
        <dbReference type="Rhea" id="RHEA:25792"/>
        <dbReference type="ChEBI" id="CHEBI:15377"/>
        <dbReference type="ChEBI" id="CHEBI:15378"/>
        <dbReference type="ChEBI" id="CHEBI:30616"/>
        <dbReference type="ChEBI" id="CHEBI:43474"/>
        <dbReference type="ChEBI" id="CHEBI:49552"/>
        <dbReference type="ChEBI" id="CHEBI:456216"/>
        <dbReference type="EC" id="7.2.2.8"/>
    </reaction>
</comment>
<dbReference type="SUPFAM" id="SSF56784">
    <property type="entry name" value="HAD-like"/>
    <property type="match status" value="1"/>
</dbReference>
<comment type="caution">
    <text evidence="23">The sequence shown here is derived from an EMBL/GenBank/DDBJ whole genome shotgun (WGS) entry which is preliminary data.</text>
</comment>
<evidence type="ECO:0000313" key="23">
    <source>
        <dbReference type="EMBL" id="MBF1352094.1"/>
    </source>
</evidence>
<feature type="transmembrane region" description="Helical" evidence="21">
    <location>
        <begin position="357"/>
        <end position="379"/>
    </location>
</feature>
<keyword evidence="17 21" id="KW-0472">Membrane</keyword>
<keyword evidence="12" id="KW-0460">Magnesium</keyword>
<dbReference type="PANTHER" id="PTHR43520">
    <property type="entry name" value="ATP7, ISOFORM B"/>
    <property type="match status" value="1"/>
</dbReference>
<dbReference type="CDD" id="cd02094">
    <property type="entry name" value="P-type_ATPase_Cu-like"/>
    <property type="match status" value="1"/>
</dbReference>
<dbReference type="CDD" id="cd00371">
    <property type="entry name" value="HMA"/>
    <property type="match status" value="2"/>
</dbReference>
<evidence type="ECO:0000256" key="5">
    <source>
        <dbReference type="ARBA" id="ARBA00022448"/>
    </source>
</evidence>
<evidence type="ECO:0000256" key="4">
    <source>
        <dbReference type="ARBA" id="ARBA00015102"/>
    </source>
</evidence>
<dbReference type="SUPFAM" id="SSF81653">
    <property type="entry name" value="Calcium ATPase, transduction domain A"/>
    <property type="match status" value="1"/>
</dbReference>
<dbReference type="GO" id="GO:0055070">
    <property type="term" value="P:copper ion homeostasis"/>
    <property type="evidence" value="ECO:0007669"/>
    <property type="project" value="TreeGrafter"/>
</dbReference>
<feature type="transmembrane region" description="Helical" evidence="21">
    <location>
        <begin position="737"/>
        <end position="758"/>
    </location>
</feature>
<evidence type="ECO:0000256" key="7">
    <source>
        <dbReference type="ARBA" id="ARBA00022723"/>
    </source>
</evidence>
<evidence type="ECO:0000256" key="12">
    <source>
        <dbReference type="ARBA" id="ARBA00022842"/>
    </source>
</evidence>
<dbReference type="Pfam" id="PF00702">
    <property type="entry name" value="Hydrolase"/>
    <property type="match status" value="1"/>
</dbReference>
<feature type="transmembrane region" description="Helical" evidence="21">
    <location>
        <begin position="96"/>
        <end position="116"/>
    </location>
</feature>
<evidence type="ECO:0000256" key="17">
    <source>
        <dbReference type="ARBA" id="ARBA00023136"/>
    </source>
</evidence>
<accession>A0A930EDK5</accession>
<gene>
    <name evidence="23" type="ORF">HXM71_03110</name>
</gene>
<feature type="domain" description="HMA" evidence="22">
    <location>
        <begin position="1"/>
        <end position="63"/>
    </location>
</feature>
<dbReference type="GO" id="GO:0016887">
    <property type="term" value="F:ATP hydrolysis activity"/>
    <property type="evidence" value="ECO:0007669"/>
    <property type="project" value="InterPro"/>
</dbReference>
<dbReference type="FunFam" id="2.70.150.10:FF:000002">
    <property type="entry name" value="Copper-transporting ATPase 1, putative"/>
    <property type="match status" value="1"/>
</dbReference>
<dbReference type="PANTHER" id="PTHR43520:SF8">
    <property type="entry name" value="P-TYPE CU(+) TRANSPORTER"/>
    <property type="match status" value="1"/>
</dbReference>
<keyword evidence="21" id="KW-1003">Cell membrane</keyword>
<evidence type="ECO:0000256" key="18">
    <source>
        <dbReference type="ARBA" id="ARBA00029719"/>
    </source>
</evidence>
<keyword evidence="16" id="KW-0406">Ion transport</keyword>
<keyword evidence="14 21" id="KW-1133">Transmembrane helix</keyword>
<dbReference type="InterPro" id="IPR044492">
    <property type="entry name" value="P_typ_ATPase_HD_dom"/>
</dbReference>
<dbReference type="NCBIfam" id="TIGR01525">
    <property type="entry name" value="ATPase-IB_hvy"/>
    <property type="match status" value="1"/>
</dbReference>
<dbReference type="PROSITE" id="PS00154">
    <property type="entry name" value="ATPASE_E1_E2"/>
    <property type="match status" value="1"/>
</dbReference>
<dbReference type="SFLD" id="SFLDS00003">
    <property type="entry name" value="Haloacid_Dehalogenase"/>
    <property type="match status" value="1"/>
</dbReference>
<keyword evidence="9 21" id="KW-0547">Nucleotide-binding</keyword>
<dbReference type="EC" id="7.2.2.8" evidence="3"/>
<name>A0A930EDK5_9FIRM</name>
<proteinExistence type="inferred from homology"/>
<dbReference type="InterPro" id="IPR027256">
    <property type="entry name" value="P-typ_ATPase_IB"/>
</dbReference>
<dbReference type="PRINTS" id="PR00943">
    <property type="entry name" value="CUATPASE"/>
</dbReference>
<keyword evidence="15" id="KW-0186">Copper</keyword>
<dbReference type="GO" id="GO:0043682">
    <property type="term" value="F:P-type divalent copper transporter activity"/>
    <property type="evidence" value="ECO:0007669"/>
    <property type="project" value="TreeGrafter"/>
</dbReference>
<dbReference type="Pfam" id="PF00122">
    <property type="entry name" value="E1-E2_ATPase"/>
    <property type="match status" value="1"/>
</dbReference>
<feature type="transmembrane region" description="Helical" evidence="21">
    <location>
        <begin position="204"/>
        <end position="223"/>
    </location>
</feature>
<dbReference type="InterPro" id="IPR006121">
    <property type="entry name" value="HMA_dom"/>
</dbReference>
<dbReference type="Pfam" id="PF00403">
    <property type="entry name" value="HMA"/>
    <property type="match status" value="2"/>
</dbReference>
<dbReference type="InterPro" id="IPR023298">
    <property type="entry name" value="ATPase_P-typ_TM_dom_sf"/>
</dbReference>
<dbReference type="PROSITE" id="PS01047">
    <property type="entry name" value="HMA_1"/>
    <property type="match status" value="1"/>
</dbReference>
<dbReference type="InterPro" id="IPR023214">
    <property type="entry name" value="HAD_sf"/>
</dbReference>
<dbReference type="InterPro" id="IPR059000">
    <property type="entry name" value="ATPase_P-type_domA"/>
</dbReference>
<dbReference type="GO" id="GO:0005524">
    <property type="term" value="F:ATP binding"/>
    <property type="evidence" value="ECO:0007669"/>
    <property type="project" value="UniProtKB-UniRule"/>
</dbReference>
<dbReference type="AlphaFoldDB" id="A0A930EDK5"/>
<dbReference type="InterPro" id="IPR008250">
    <property type="entry name" value="ATPase_P-typ_transduc_dom_A_sf"/>
</dbReference>
<dbReference type="InterPro" id="IPR006122">
    <property type="entry name" value="HMA_Cu_ion-bd"/>
</dbReference>
<reference evidence="23" key="1">
    <citation type="submission" date="2020-04" db="EMBL/GenBank/DDBJ databases">
        <title>Deep metagenomics examines the oral microbiome during advanced dental caries in children, revealing novel taxa and co-occurrences with host molecules.</title>
        <authorList>
            <person name="Baker J.L."/>
            <person name="Morton J.T."/>
            <person name="Dinis M."/>
            <person name="Alvarez R."/>
            <person name="Tran N.C."/>
            <person name="Knight R."/>
            <person name="Edlund A."/>
        </authorList>
    </citation>
    <scope>NUCLEOTIDE SEQUENCE</scope>
    <source>
        <strain evidence="23">JCVI_24_bin.8</strain>
    </source>
</reference>
<evidence type="ECO:0000256" key="9">
    <source>
        <dbReference type="ARBA" id="ARBA00022741"/>
    </source>
</evidence>
<feature type="transmembrane region" description="Helical" evidence="21">
    <location>
        <begin position="391"/>
        <end position="416"/>
    </location>
</feature>
<dbReference type="GO" id="GO:0140581">
    <property type="term" value="F:P-type monovalent copper transporter activity"/>
    <property type="evidence" value="ECO:0007669"/>
    <property type="project" value="UniProtKB-EC"/>
</dbReference>
<keyword evidence="6 21" id="KW-0812">Transmembrane</keyword>
<feature type="domain" description="HMA" evidence="22">
    <location>
        <begin position="815"/>
        <end position="880"/>
    </location>
</feature>
<evidence type="ECO:0000256" key="3">
    <source>
        <dbReference type="ARBA" id="ARBA00012517"/>
    </source>
</evidence>
<dbReference type="Gene3D" id="3.30.70.100">
    <property type="match status" value="2"/>
</dbReference>
<evidence type="ECO:0000256" key="16">
    <source>
        <dbReference type="ARBA" id="ARBA00023065"/>
    </source>
</evidence>
<dbReference type="GO" id="GO:0005507">
    <property type="term" value="F:copper ion binding"/>
    <property type="evidence" value="ECO:0007669"/>
    <property type="project" value="InterPro"/>
</dbReference>
<dbReference type="SFLD" id="SFLDG00002">
    <property type="entry name" value="C1.7:_P-type_atpase_like"/>
    <property type="match status" value="1"/>
</dbReference>
<dbReference type="EMBL" id="JABZQH010000080">
    <property type="protein sequence ID" value="MBF1352094.1"/>
    <property type="molecule type" value="Genomic_DNA"/>
</dbReference>
<comment type="similarity">
    <text evidence="2 21">Belongs to the cation transport ATPase (P-type) (TC 3.A.3) family. Type IB subfamily.</text>
</comment>
<comment type="subcellular location">
    <subcellularLocation>
        <location evidence="1">Cell membrane</location>
        <topology evidence="1">Multi-pass membrane protein</topology>
    </subcellularLocation>
</comment>
<evidence type="ECO:0000256" key="20">
    <source>
        <dbReference type="ARBA" id="ARBA00049289"/>
    </source>
</evidence>
<dbReference type="Proteomes" id="UP000722050">
    <property type="component" value="Unassembled WGS sequence"/>
</dbReference>
<dbReference type="InterPro" id="IPR036163">
    <property type="entry name" value="HMA_dom_sf"/>
</dbReference>
<evidence type="ECO:0000256" key="19">
    <source>
        <dbReference type="ARBA" id="ARBA00033239"/>
    </source>
</evidence>
<dbReference type="InterPro" id="IPR036412">
    <property type="entry name" value="HAD-like_sf"/>
</dbReference>
<evidence type="ECO:0000256" key="1">
    <source>
        <dbReference type="ARBA" id="ARBA00004651"/>
    </source>
</evidence>
<dbReference type="SFLD" id="SFLDF00027">
    <property type="entry name" value="p-type_atpase"/>
    <property type="match status" value="1"/>
</dbReference>
<dbReference type="PROSITE" id="PS50846">
    <property type="entry name" value="HMA_2"/>
    <property type="match status" value="2"/>
</dbReference>
<dbReference type="PRINTS" id="PR00119">
    <property type="entry name" value="CATATPASE"/>
</dbReference>
<dbReference type="SUPFAM" id="SSF81665">
    <property type="entry name" value="Calcium ATPase, transmembrane domain M"/>
    <property type="match status" value="1"/>
</dbReference>
<feature type="transmembrane region" description="Helical" evidence="21">
    <location>
        <begin position="706"/>
        <end position="725"/>
    </location>
</feature>
<dbReference type="NCBIfam" id="TIGR00003">
    <property type="entry name" value="copper ion binding protein"/>
    <property type="match status" value="2"/>
</dbReference>
<dbReference type="Gene3D" id="3.40.1110.10">
    <property type="entry name" value="Calcium-transporting ATPase, cytoplasmic domain N"/>
    <property type="match status" value="1"/>
</dbReference>
<dbReference type="NCBIfam" id="TIGR01494">
    <property type="entry name" value="ATPase_P-type"/>
    <property type="match status" value="1"/>
</dbReference>
<sequence>MDKYNIIGMSCAACQAHVEKAVSKVPGVESVSVSLLTNSMGVEGSASSEAIVKAVEDAGYGAVVQGVEESQSSTNSLEAQEKALEDKESPVLKRRLVTSVVFLLVLMYFSMGHTMFHLPLPKFLDGNHIGITVIQMVLAAIVMFINKKFFVGGWKSVRSGAPSMDTLVAMGSMTSFLWSFYILMQMTRSVTDGDTKAVMAGMHNLYFESAAMIVTLITVGKLLEALSKGRTTDALKSLMKLAPKTAVIERDGEETLVQIAEVKTGDVFVVRPGESIPVDGVIIEGGTAIDESALTGESVPVDKSIGDEVSAATINRTGFIRAKATRVGEDTTLSQIIKMVSDAAATKAPIAKIADKVSGIFVPIVIIIAVIVTLIWIFVGQPFGYALARGIAVLVVSCPCALGLATPVAIMVGSGLGAKNGILFKTASSLEETGRIQIVALDKTGTITKGEPTVTDIKPAEGVTAVQLLNIANALEARSEHPFALAITRYFEEKREDLKLSDVEIEDFEAISGKGIQAKLVGAESKGDLYAGSVKYISALVEVADDIKTEADSLAALGKTPLLFAGGGKLIGMIAVADTVKDDSRSAIAEMKRQGLKVVMITGDNERTARAIGDQAGVEYVASGVLPDGKENLIKELGKLGKVAMVGDGINDAPALTRADVGIAIGAGADVAVDAADVVLMNSRLSDVSGAIRLSRATLRNIHENLFWAFFYNILLIPLAAGAYVHFMKGWSMNPMWGAAAMSLSSFCVCMNALRLNLFKVHNANRDRHGKGEVSETKLNSLIAKVTGNDESSDEPGQNEINNLHEDNLKEGKVMTKTMKIEGMMCGHCEATVKKALEAIDGVNSAEVSHEAGTAVVELSEGVQDEVLQKAVEDKDYKVLSIA</sequence>
<feature type="transmembrane region" description="Helical" evidence="21">
    <location>
        <begin position="166"/>
        <end position="184"/>
    </location>
</feature>
<dbReference type="InterPro" id="IPR017969">
    <property type="entry name" value="Heavy-metal-associated_CS"/>
</dbReference>
<protein>
    <recommendedName>
        <fullName evidence="4">Copper-exporting P-type ATPase</fullName>
        <ecNumber evidence="3">7.2.2.8</ecNumber>
    </recommendedName>
    <alternativeName>
        <fullName evidence="18">Copper-exporting P-type ATPase A</fullName>
    </alternativeName>
    <alternativeName>
        <fullName evidence="19">Cu(+)-exporting ATPase</fullName>
    </alternativeName>
</protein>
<evidence type="ECO:0000256" key="15">
    <source>
        <dbReference type="ARBA" id="ARBA00023008"/>
    </source>
</evidence>
<keyword evidence="5" id="KW-0813">Transport</keyword>
<dbReference type="SUPFAM" id="SSF55008">
    <property type="entry name" value="HMA, heavy metal-associated domain"/>
    <property type="match status" value="2"/>
</dbReference>
<evidence type="ECO:0000256" key="10">
    <source>
        <dbReference type="ARBA" id="ARBA00022796"/>
    </source>
</evidence>
<dbReference type="GO" id="GO:0005886">
    <property type="term" value="C:plasma membrane"/>
    <property type="evidence" value="ECO:0007669"/>
    <property type="project" value="UniProtKB-SubCell"/>
</dbReference>
<dbReference type="Gene3D" id="2.70.150.10">
    <property type="entry name" value="Calcium-transporting ATPase, cytoplasmic transduction domain A"/>
    <property type="match status" value="1"/>
</dbReference>
<evidence type="ECO:0000259" key="22">
    <source>
        <dbReference type="PROSITE" id="PS50846"/>
    </source>
</evidence>
<evidence type="ECO:0000256" key="2">
    <source>
        <dbReference type="ARBA" id="ARBA00006024"/>
    </source>
</evidence>
<organism evidence="23 24">
    <name type="scientific">Mogibacterium diversum</name>
    <dbReference type="NCBI Taxonomy" id="114527"/>
    <lineage>
        <taxon>Bacteria</taxon>
        <taxon>Bacillati</taxon>
        <taxon>Bacillota</taxon>
        <taxon>Clostridia</taxon>
        <taxon>Peptostreptococcales</taxon>
        <taxon>Anaerovoracaceae</taxon>
        <taxon>Mogibacterium</taxon>
    </lineage>
</organism>
<feature type="transmembrane region" description="Helical" evidence="21">
    <location>
        <begin position="128"/>
        <end position="145"/>
    </location>
</feature>
<evidence type="ECO:0000256" key="6">
    <source>
        <dbReference type="ARBA" id="ARBA00022692"/>
    </source>
</evidence>
<dbReference type="InterPro" id="IPR023299">
    <property type="entry name" value="ATPase_P-typ_cyto_dom_N"/>
</dbReference>
<evidence type="ECO:0000256" key="14">
    <source>
        <dbReference type="ARBA" id="ARBA00022989"/>
    </source>
</evidence>
<evidence type="ECO:0000313" key="24">
    <source>
        <dbReference type="Proteomes" id="UP000722050"/>
    </source>
</evidence>
<evidence type="ECO:0000256" key="8">
    <source>
        <dbReference type="ARBA" id="ARBA00022737"/>
    </source>
</evidence>
<dbReference type="InterPro" id="IPR001757">
    <property type="entry name" value="P_typ_ATPase"/>
</dbReference>